<accession>H2E9P4</accession>
<organism evidence="1">
    <name type="scientific">Megavirus courdo7</name>
    <dbReference type="NCBI Taxonomy" id="1128135"/>
    <lineage>
        <taxon>Viruses</taxon>
        <taxon>Varidnaviria</taxon>
        <taxon>Bamfordvirae</taxon>
        <taxon>Nucleocytoviricota</taxon>
        <taxon>Megaviricetes</taxon>
        <taxon>Imitervirales</taxon>
        <taxon>Mimiviridae</taxon>
        <taxon>Megamimivirinae</taxon>
        <taxon>Megavirus</taxon>
    </lineage>
</organism>
<protein>
    <submittedName>
        <fullName evidence="1">Uncharacterized protein</fullName>
    </submittedName>
</protein>
<proteinExistence type="predicted"/>
<name>H2E9P4_9VIRU</name>
<gene>
    <name evidence="1" type="ORF">c7_L51</name>
</gene>
<evidence type="ECO:0000313" key="1">
    <source>
        <dbReference type="EMBL" id="AEX61117.1"/>
    </source>
</evidence>
<reference evidence="1" key="1">
    <citation type="submission" date="2011-10" db="EMBL/GenBank/DDBJ databases">
        <title>Provirophages and transpovirons: unique mobilome of giant viruses.</title>
        <authorList>
            <person name="Desnues C."/>
            <person name="LaScola B."/>
            <person name="Yutin N."/>
            <person name="Fournous G."/>
            <person name="Koonin E."/>
            <person name="Raoult D."/>
        </authorList>
    </citation>
    <scope>NUCLEOTIDE SEQUENCE</scope>
    <source>
        <strain evidence="1">Mv13-c7</strain>
    </source>
</reference>
<dbReference type="EMBL" id="JN885990">
    <property type="protein sequence ID" value="AEX61117.1"/>
    <property type="molecule type" value="Genomic_DNA"/>
</dbReference>
<sequence>MHTIDFQAGIAGQELDHFIVDIVDGIGNSGNVFVDFEIGITDLLDNGQECRINSGAGKDLGNHVGGGGNHCFRH</sequence>